<evidence type="ECO:0000256" key="1">
    <source>
        <dbReference type="ARBA" id="ARBA00010364"/>
    </source>
</evidence>
<dbReference type="GO" id="GO:0005737">
    <property type="term" value="C:cytoplasm"/>
    <property type="evidence" value="ECO:0007669"/>
    <property type="project" value="TreeGrafter"/>
</dbReference>
<dbReference type="Pfam" id="PF02594">
    <property type="entry name" value="DUF167"/>
    <property type="match status" value="1"/>
</dbReference>
<dbReference type="InterPro" id="IPR036591">
    <property type="entry name" value="YggU-like_sf"/>
</dbReference>
<dbReference type="PANTHER" id="PTHR13420:SF7">
    <property type="entry name" value="UPF0235 PROTEIN C15ORF40"/>
    <property type="match status" value="1"/>
</dbReference>
<dbReference type="InterPro" id="IPR003746">
    <property type="entry name" value="DUF167"/>
</dbReference>
<organism evidence="3 4">
    <name type="scientific">Rhodovulum sulfidophilum</name>
    <name type="common">Rhodobacter sulfidophilus</name>
    <dbReference type="NCBI Taxonomy" id="35806"/>
    <lineage>
        <taxon>Bacteria</taxon>
        <taxon>Pseudomonadati</taxon>
        <taxon>Pseudomonadota</taxon>
        <taxon>Alphaproteobacteria</taxon>
        <taxon>Rhodobacterales</taxon>
        <taxon>Paracoccaceae</taxon>
        <taxon>Rhodovulum</taxon>
    </lineage>
</organism>
<name>A0A2W5NCP6_RHOSU</name>
<dbReference type="Gene3D" id="3.30.1200.10">
    <property type="entry name" value="YggU-like"/>
    <property type="match status" value="1"/>
</dbReference>
<dbReference type="AlphaFoldDB" id="A0A2W5NCP6"/>
<evidence type="ECO:0000256" key="2">
    <source>
        <dbReference type="HAMAP-Rule" id="MF_00634"/>
    </source>
</evidence>
<gene>
    <name evidence="3" type="ORF">DI556_03840</name>
</gene>
<dbReference type="PANTHER" id="PTHR13420">
    <property type="entry name" value="UPF0235 PROTEIN C15ORF40"/>
    <property type="match status" value="1"/>
</dbReference>
<dbReference type="SMART" id="SM01152">
    <property type="entry name" value="DUF167"/>
    <property type="match status" value="1"/>
</dbReference>
<comment type="similarity">
    <text evidence="1 2">Belongs to the UPF0235 family.</text>
</comment>
<protein>
    <recommendedName>
        <fullName evidence="2">UPF0235 protein DI556_03840</fullName>
    </recommendedName>
</protein>
<comment type="caution">
    <text evidence="3">The sequence shown here is derived from an EMBL/GenBank/DDBJ whole genome shotgun (WGS) entry which is preliminary data.</text>
</comment>
<dbReference type="EMBL" id="QFPW01000002">
    <property type="protein sequence ID" value="PZQ51311.1"/>
    <property type="molecule type" value="Genomic_DNA"/>
</dbReference>
<dbReference type="NCBIfam" id="TIGR00251">
    <property type="entry name" value="DUF167 family protein"/>
    <property type="match status" value="1"/>
</dbReference>
<evidence type="ECO:0000313" key="3">
    <source>
        <dbReference type="EMBL" id="PZQ51311.1"/>
    </source>
</evidence>
<reference evidence="3 4" key="1">
    <citation type="submission" date="2017-08" db="EMBL/GenBank/DDBJ databases">
        <title>Infants hospitalized years apart are colonized by the same room-sourced microbial strains.</title>
        <authorList>
            <person name="Brooks B."/>
            <person name="Olm M.R."/>
            <person name="Firek B.A."/>
            <person name="Baker R."/>
            <person name="Thomas B.C."/>
            <person name="Morowitz M.J."/>
            <person name="Banfield J.F."/>
        </authorList>
    </citation>
    <scope>NUCLEOTIDE SEQUENCE [LARGE SCALE GENOMIC DNA]</scope>
    <source>
        <strain evidence="3">S2_005_002_R2_34</strain>
    </source>
</reference>
<dbReference type="HAMAP" id="MF_00634">
    <property type="entry name" value="UPF0235"/>
    <property type="match status" value="1"/>
</dbReference>
<dbReference type="Proteomes" id="UP000249185">
    <property type="component" value="Unassembled WGS sequence"/>
</dbReference>
<dbReference type="SUPFAM" id="SSF69786">
    <property type="entry name" value="YggU-like"/>
    <property type="match status" value="1"/>
</dbReference>
<proteinExistence type="inferred from homology"/>
<accession>A0A2W5NCP6</accession>
<evidence type="ECO:0000313" key="4">
    <source>
        <dbReference type="Proteomes" id="UP000249185"/>
    </source>
</evidence>
<sequence>MARAPLPVDATALPWKEIPGGVELAVRLTPRGGRAAVEGIGDAGGQPVLRVRVAAPPVDGAANTALVEALAAALGLPRSAIRFVAGERARVKRLRLLGEDLPARLAALAG</sequence>